<proteinExistence type="predicted"/>
<dbReference type="AlphaFoldDB" id="A0A163J649"/>
<feature type="compositionally biased region" description="Polar residues" evidence="1">
    <location>
        <begin position="1"/>
        <end position="13"/>
    </location>
</feature>
<keyword evidence="3" id="KW-1185">Reference proteome</keyword>
<dbReference type="EMBL" id="LT551793">
    <property type="protein sequence ID" value="SAL97412.1"/>
    <property type="molecule type" value="Genomic_DNA"/>
</dbReference>
<dbReference type="InParanoid" id="A0A163J649"/>
<protein>
    <submittedName>
        <fullName evidence="2">Uncharacterized protein</fullName>
    </submittedName>
</protein>
<evidence type="ECO:0000313" key="2">
    <source>
        <dbReference type="EMBL" id="SAL97412.1"/>
    </source>
</evidence>
<accession>A0A163J649</accession>
<name>A0A163J649_ABSGL</name>
<evidence type="ECO:0000256" key="1">
    <source>
        <dbReference type="SAM" id="MobiDB-lite"/>
    </source>
</evidence>
<gene>
    <name evidence="2" type="primary">ABSGL_02906.1 scaffold 4049</name>
</gene>
<organism evidence="2">
    <name type="scientific">Absidia glauca</name>
    <name type="common">Pin mould</name>
    <dbReference type="NCBI Taxonomy" id="4829"/>
    <lineage>
        <taxon>Eukaryota</taxon>
        <taxon>Fungi</taxon>
        <taxon>Fungi incertae sedis</taxon>
        <taxon>Mucoromycota</taxon>
        <taxon>Mucoromycotina</taxon>
        <taxon>Mucoromycetes</taxon>
        <taxon>Mucorales</taxon>
        <taxon>Cunninghamellaceae</taxon>
        <taxon>Absidia</taxon>
    </lineage>
</organism>
<reference evidence="2" key="1">
    <citation type="submission" date="2016-04" db="EMBL/GenBank/DDBJ databases">
        <authorList>
            <person name="Evans L.H."/>
            <person name="Alamgir A."/>
            <person name="Owens N."/>
            <person name="Weber N.D."/>
            <person name="Virtaneva K."/>
            <person name="Barbian K."/>
            <person name="Babar A."/>
            <person name="Rosenke K."/>
        </authorList>
    </citation>
    <scope>NUCLEOTIDE SEQUENCE [LARGE SCALE GENOMIC DNA]</scope>
    <source>
        <strain evidence="2">CBS 101.48</strain>
    </source>
</reference>
<feature type="region of interest" description="Disordered" evidence="1">
    <location>
        <begin position="1"/>
        <end position="111"/>
    </location>
</feature>
<sequence length="111" mass="12023">MTVNTQVALPTQCSSPSVFVPPTPTPSGDFSLIPSMPTPQSISVSSFIDQTSNHDSGSECHPCPNPPLLPSRKPFGSSKEDIHSNSPRKRPNSVQLQNFLGAFGKRYKKEN</sequence>
<dbReference type="Proteomes" id="UP000078561">
    <property type="component" value="Unassembled WGS sequence"/>
</dbReference>
<evidence type="ECO:0000313" key="3">
    <source>
        <dbReference type="Proteomes" id="UP000078561"/>
    </source>
</evidence>
<feature type="compositionally biased region" description="Polar residues" evidence="1">
    <location>
        <begin position="38"/>
        <end position="55"/>
    </location>
</feature>